<name>A0A8S1WBL1_PAROT</name>
<protein>
    <submittedName>
        <fullName evidence="1">Uncharacterized protein</fullName>
    </submittedName>
</protein>
<keyword evidence="2" id="KW-1185">Reference proteome</keyword>
<evidence type="ECO:0000313" key="2">
    <source>
        <dbReference type="Proteomes" id="UP000683925"/>
    </source>
</evidence>
<dbReference type="EMBL" id="CAJJDP010000086">
    <property type="protein sequence ID" value="CAD8185912.1"/>
    <property type="molecule type" value="Genomic_DNA"/>
</dbReference>
<gene>
    <name evidence="1" type="ORF">POCTA_138.1.T0870003</name>
</gene>
<accession>A0A8S1WBL1</accession>
<reference evidence="1" key="1">
    <citation type="submission" date="2021-01" db="EMBL/GenBank/DDBJ databases">
        <authorList>
            <consortium name="Genoscope - CEA"/>
            <person name="William W."/>
        </authorList>
    </citation>
    <scope>NUCLEOTIDE SEQUENCE</scope>
</reference>
<dbReference type="Proteomes" id="UP000683925">
    <property type="component" value="Unassembled WGS sequence"/>
</dbReference>
<evidence type="ECO:0000313" key="1">
    <source>
        <dbReference type="EMBL" id="CAD8185912.1"/>
    </source>
</evidence>
<comment type="caution">
    <text evidence="1">The sequence shown here is derived from an EMBL/GenBank/DDBJ whole genome shotgun (WGS) entry which is preliminary data.</text>
</comment>
<dbReference type="OrthoDB" id="10485718at2759"/>
<dbReference type="OMA" id="MKLQNHF"/>
<organism evidence="1 2">
    <name type="scientific">Paramecium octaurelia</name>
    <dbReference type="NCBI Taxonomy" id="43137"/>
    <lineage>
        <taxon>Eukaryota</taxon>
        <taxon>Sar</taxon>
        <taxon>Alveolata</taxon>
        <taxon>Ciliophora</taxon>
        <taxon>Intramacronucleata</taxon>
        <taxon>Oligohymenophorea</taxon>
        <taxon>Peniculida</taxon>
        <taxon>Parameciidae</taxon>
        <taxon>Paramecium</taxon>
    </lineage>
</organism>
<proteinExistence type="predicted"/>
<sequence>MSKQLLYISLIHENILLFATLDQSQNPFDFKKQLFCKNNSKTHNQKGHLNKTQNNFFFIRNRNLTKNAEVWKQAQTKNRQNTFNDYVYNSIELRTQFIFIDYTALSYTAKRYQQALQNLLFLEQYQHDMEKYRSGNVQANKFYLQLCHLTFFIVIAAQTKRFQQQANEGDKYQSCKTVSQNAPKIIHLIIMKLQNHFKYQIP</sequence>
<dbReference type="AlphaFoldDB" id="A0A8S1WBL1"/>